<dbReference type="SUPFAM" id="SSF54236">
    <property type="entry name" value="Ubiquitin-like"/>
    <property type="match status" value="1"/>
</dbReference>
<dbReference type="PROSITE" id="PS00720">
    <property type="entry name" value="RASGEF"/>
    <property type="match status" value="1"/>
</dbReference>
<dbReference type="Gene3D" id="3.10.20.90">
    <property type="entry name" value="Phosphatidylinositol 3-kinase Catalytic Subunit, Chain A, domain 1"/>
    <property type="match status" value="1"/>
</dbReference>
<dbReference type="InterPro" id="IPR036964">
    <property type="entry name" value="RASGEF_cat_dom_sf"/>
</dbReference>
<dbReference type="InterPro" id="IPR000159">
    <property type="entry name" value="RA_dom"/>
</dbReference>
<accession>A0A6S7HVE1</accession>
<evidence type="ECO:0000313" key="1">
    <source>
        <dbReference type="EMBL" id="CAB4009554.1"/>
    </source>
</evidence>
<dbReference type="CDD" id="cd06224">
    <property type="entry name" value="REM"/>
    <property type="match status" value="1"/>
</dbReference>
<gene>
    <name evidence="1" type="ORF">PACLA_8A026989</name>
</gene>
<dbReference type="PROSITE" id="PS50200">
    <property type="entry name" value="RA"/>
    <property type="match status" value="1"/>
</dbReference>
<dbReference type="InterPro" id="IPR029071">
    <property type="entry name" value="Ubiquitin-like_domsf"/>
</dbReference>
<dbReference type="InterPro" id="IPR023578">
    <property type="entry name" value="Ras_GEF_dom_sf"/>
</dbReference>
<dbReference type="Pfam" id="PF00618">
    <property type="entry name" value="RasGEF_N"/>
    <property type="match status" value="1"/>
</dbReference>
<proteinExistence type="predicted"/>
<dbReference type="GO" id="GO:0005085">
    <property type="term" value="F:guanyl-nucleotide exchange factor activity"/>
    <property type="evidence" value="ECO:0007669"/>
    <property type="project" value="InterPro"/>
</dbReference>
<dbReference type="CDD" id="cd00155">
    <property type="entry name" value="RasGEF"/>
    <property type="match status" value="1"/>
</dbReference>
<comment type="caution">
    <text evidence="1">The sequence shown here is derived from an EMBL/GenBank/DDBJ whole genome shotgun (WGS) entry which is preliminary data.</text>
</comment>
<dbReference type="EMBL" id="CACRXK020006490">
    <property type="protein sequence ID" value="CAB4009554.1"/>
    <property type="molecule type" value="Genomic_DNA"/>
</dbReference>
<dbReference type="PANTHER" id="PTHR23113:SF312">
    <property type="entry name" value="RAL GUANINE NUCLEOTIDE DISSOCIATION STIMULATOR-LIKE, ISOFORM E"/>
    <property type="match status" value="1"/>
</dbReference>
<sequence length="680" mass="77845">MKMPLNFLNRQSLNLEHLRRQQWRDSTENITLSQIARPLVNGEAVMLSTPTPERQIRDWGEEKEEGAIYHVVLKKVRYHTTNKLPFNDEFVSHLEWETQKRRTIKAGTLAKLVEHLVPANDHIDEIDTGFLTVFLTMYQTFSSTEEVVALLIDRFKSVKRKKLSSDFENFVRVTINVLWVWLENFPGDFKRDSSCKLLKQLQTFAKNELKGKHGEEVLRKTQQLLDNTSPSHVIFKSSDVARSDGGESGESISFAETWGLIDYSPTEIAEQLTLIDADLFKAVIPRDCVGCVWSRRDKNENKNRPSSVKATVEQFNAVSRRVITTILFGESRGSPSIMRRAKRLEAWIEIAQGCRDLKNFSSLKAIMSALQSAPIHRLKKTWGSISRSHHSSFEELSTLVCEDSNQQIVRELLKKEGTAKTVEFKKKTSLTRKGIHQRQPENGYISGTVPYLGTFLTDLMMLDTACPDMIDGNLINFEKRQKEFEIIAQIRLFQEAAKNYYILPDNDFRMWFDSLETLTENEYFTLSCSLESGSLPKRQGSLFKSRKMKSENDLVKASSFKDERDGLASRRQISHSSMRAEGCPRIYGCGHIIRVSMQGEDSCNLYKSIWVAEGDRTPAIIKRSLMKHHINGEQPNDYTLVQILPNGNEVIIPRNANVYYAMATSSKGEALYFVLRKDPT</sequence>
<dbReference type="PANTHER" id="PTHR23113">
    <property type="entry name" value="GUANINE NUCLEOTIDE EXCHANGE FACTOR"/>
    <property type="match status" value="1"/>
</dbReference>
<dbReference type="SMART" id="SM00229">
    <property type="entry name" value="RasGEFN"/>
    <property type="match status" value="1"/>
</dbReference>
<dbReference type="OrthoDB" id="26687at2759"/>
<keyword evidence="2" id="KW-1185">Reference proteome</keyword>
<reference evidence="1" key="1">
    <citation type="submission" date="2020-04" db="EMBL/GenBank/DDBJ databases">
        <authorList>
            <person name="Alioto T."/>
            <person name="Alioto T."/>
            <person name="Gomez Garrido J."/>
        </authorList>
    </citation>
    <scope>NUCLEOTIDE SEQUENCE</scope>
    <source>
        <strain evidence="1">A484AB</strain>
    </source>
</reference>
<dbReference type="InterPro" id="IPR008937">
    <property type="entry name" value="Ras-like_GEF"/>
</dbReference>
<dbReference type="Gene3D" id="1.20.870.10">
    <property type="entry name" value="Son of sevenless (SoS) protein Chain: S domain 1"/>
    <property type="match status" value="1"/>
</dbReference>
<dbReference type="Proteomes" id="UP001152795">
    <property type="component" value="Unassembled WGS sequence"/>
</dbReference>
<dbReference type="SMART" id="SM00147">
    <property type="entry name" value="RasGEF"/>
    <property type="match status" value="1"/>
</dbReference>
<dbReference type="PROSITE" id="PS50009">
    <property type="entry name" value="RASGEF_CAT"/>
    <property type="match status" value="1"/>
</dbReference>
<evidence type="ECO:0000313" key="2">
    <source>
        <dbReference type="Proteomes" id="UP001152795"/>
    </source>
</evidence>
<dbReference type="AlphaFoldDB" id="A0A6S7HVE1"/>
<dbReference type="Pfam" id="PF00617">
    <property type="entry name" value="RasGEF"/>
    <property type="match status" value="1"/>
</dbReference>
<dbReference type="GO" id="GO:0005886">
    <property type="term" value="C:plasma membrane"/>
    <property type="evidence" value="ECO:0007669"/>
    <property type="project" value="TreeGrafter"/>
</dbReference>
<dbReference type="SMART" id="SM00314">
    <property type="entry name" value="RA"/>
    <property type="match status" value="1"/>
</dbReference>
<dbReference type="Pfam" id="PF00788">
    <property type="entry name" value="RA"/>
    <property type="match status" value="1"/>
</dbReference>
<dbReference type="GO" id="GO:0007265">
    <property type="term" value="P:Ras protein signal transduction"/>
    <property type="evidence" value="ECO:0007669"/>
    <property type="project" value="TreeGrafter"/>
</dbReference>
<dbReference type="InterPro" id="IPR001895">
    <property type="entry name" value="RASGEF_cat_dom"/>
</dbReference>
<dbReference type="Gene3D" id="1.10.840.10">
    <property type="entry name" value="Ras guanine-nucleotide exchange factors catalytic domain"/>
    <property type="match status" value="1"/>
</dbReference>
<dbReference type="SUPFAM" id="SSF48366">
    <property type="entry name" value="Ras GEF"/>
    <property type="match status" value="1"/>
</dbReference>
<organism evidence="1 2">
    <name type="scientific">Paramuricea clavata</name>
    <name type="common">Red gorgonian</name>
    <name type="synonym">Violescent sea-whip</name>
    <dbReference type="NCBI Taxonomy" id="317549"/>
    <lineage>
        <taxon>Eukaryota</taxon>
        <taxon>Metazoa</taxon>
        <taxon>Cnidaria</taxon>
        <taxon>Anthozoa</taxon>
        <taxon>Octocorallia</taxon>
        <taxon>Malacalcyonacea</taxon>
        <taxon>Plexauridae</taxon>
        <taxon>Paramuricea</taxon>
    </lineage>
</organism>
<dbReference type="InterPro" id="IPR019804">
    <property type="entry name" value="Ras_G-nucl-exch_fac_CS"/>
</dbReference>
<protein>
    <submittedName>
        <fullName evidence="1">Ral guanine nucleotide dissociation stimulator-like 1 isoform X2</fullName>
    </submittedName>
</protein>
<dbReference type="CDD" id="cd00153">
    <property type="entry name" value="RA_RalGDS_like"/>
    <property type="match status" value="1"/>
</dbReference>
<dbReference type="InterPro" id="IPR000651">
    <property type="entry name" value="Ras-like_Gua-exchang_fac_N"/>
</dbReference>
<name>A0A6S7HVE1_PARCT</name>
<dbReference type="PROSITE" id="PS50212">
    <property type="entry name" value="RASGEF_NTER"/>
    <property type="match status" value="1"/>
</dbReference>